<evidence type="ECO:0000313" key="1">
    <source>
        <dbReference type="EMBL" id="OJF97575.1"/>
    </source>
</evidence>
<reference evidence="1 2" key="1">
    <citation type="submission" date="2016-02" db="EMBL/GenBank/DDBJ databases">
        <title>Genome sequencing of a beta-galactosidase producing bacteria Rhizobium sp. 59.</title>
        <authorList>
            <person name="Wang D."/>
            <person name="Kot W."/>
            <person name="Qin Y."/>
            <person name="Hansen L."/>
            <person name="Naqvi K."/>
            <person name="Rensing C."/>
        </authorList>
    </citation>
    <scope>NUCLEOTIDE SEQUENCE [LARGE SCALE GENOMIC DNA]</scope>
    <source>
        <strain evidence="1 2">59</strain>
    </source>
</reference>
<dbReference type="EMBL" id="LSRP01000082">
    <property type="protein sequence ID" value="OJF97575.1"/>
    <property type="molecule type" value="Genomic_DNA"/>
</dbReference>
<dbReference type="Proteomes" id="UP000182661">
    <property type="component" value="Unassembled WGS sequence"/>
</dbReference>
<dbReference type="OrthoDB" id="8371071at2"/>
<organism evidence="1 2">
    <name type="scientific">Pararhizobium antarcticum</name>
    <dbReference type="NCBI Taxonomy" id="1798805"/>
    <lineage>
        <taxon>Bacteria</taxon>
        <taxon>Pseudomonadati</taxon>
        <taxon>Pseudomonadota</taxon>
        <taxon>Alphaproteobacteria</taxon>
        <taxon>Hyphomicrobiales</taxon>
        <taxon>Rhizobiaceae</taxon>
        <taxon>Rhizobium/Agrobacterium group</taxon>
        <taxon>Pararhizobium</taxon>
    </lineage>
</organism>
<comment type="caution">
    <text evidence="1">The sequence shown here is derived from an EMBL/GenBank/DDBJ whole genome shotgun (WGS) entry which is preliminary data.</text>
</comment>
<name>A0A657LUH3_9HYPH</name>
<evidence type="ECO:0000313" key="2">
    <source>
        <dbReference type="Proteomes" id="UP000182661"/>
    </source>
</evidence>
<dbReference type="AlphaFoldDB" id="A0A657LUH3"/>
<sequence length="85" mass="9569">MDSPDIDVPENGHFLWDWFWELRETAAAGFSGPAPISNHELAAWVAITGNVVRREEVRILKAMSSRYCAEIDKESEAIAAREAEH</sequence>
<accession>A0A657LUH3</accession>
<keyword evidence="2" id="KW-1185">Reference proteome</keyword>
<gene>
    <name evidence="1" type="ORF">AX760_16560</name>
</gene>
<protein>
    <submittedName>
        <fullName evidence="1">Uncharacterized protein</fullName>
    </submittedName>
</protein>
<proteinExistence type="predicted"/>